<dbReference type="EMBL" id="BMEX01000004">
    <property type="protein sequence ID" value="GGA44044.1"/>
    <property type="molecule type" value="Genomic_DNA"/>
</dbReference>
<reference evidence="3" key="1">
    <citation type="journal article" date="2019" name="Int. J. Syst. Evol. Microbiol.">
        <title>The Global Catalogue of Microorganisms (GCM) 10K type strain sequencing project: providing services to taxonomists for standard genome sequencing and annotation.</title>
        <authorList>
            <consortium name="The Broad Institute Genomics Platform"/>
            <consortium name="The Broad Institute Genome Sequencing Center for Infectious Disease"/>
            <person name="Wu L."/>
            <person name="Ma J."/>
        </authorList>
    </citation>
    <scope>NUCLEOTIDE SEQUENCE [LARGE SCALE GENOMIC DNA]</scope>
    <source>
        <strain evidence="3">CGMCC 1.12404</strain>
    </source>
</reference>
<keyword evidence="3" id="KW-1185">Reference proteome</keyword>
<evidence type="ECO:0000313" key="2">
    <source>
        <dbReference type="EMBL" id="GGA44044.1"/>
    </source>
</evidence>
<dbReference type="Proteomes" id="UP000617979">
    <property type="component" value="Unassembled WGS sequence"/>
</dbReference>
<name>A0ABQ1GI25_9BACL</name>
<evidence type="ECO:0000313" key="3">
    <source>
        <dbReference type="Proteomes" id="UP000617979"/>
    </source>
</evidence>
<gene>
    <name evidence="2" type="ORF">GCM10007416_16460</name>
</gene>
<keyword evidence="1" id="KW-0472">Membrane</keyword>
<keyword evidence="1" id="KW-1133">Transmembrane helix</keyword>
<protein>
    <submittedName>
        <fullName evidence="2">Uncharacterized protein</fullName>
    </submittedName>
</protein>
<proteinExistence type="predicted"/>
<keyword evidence="1" id="KW-0812">Transmembrane</keyword>
<sequence>MAIFGLTVIATLSSRSLKGLTVGAFGLLLSTVGIALVGGDSRLDMAGYVALIPWLFF</sequence>
<evidence type="ECO:0000256" key="1">
    <source>
        <dbReference type="SAM" id="Phobius"/>
    </source>
</evidence>
<feature type="transmembrane region" description="Helical" evidence="1">
    <location>
        <begin position="20"/>
        <end position="38"/>
    </location>
</feature>
<comment type="caution">
    <text evidence="2">The sequence shown here is derived from an EMBL/GenBank/DDBJ whole genome shotgun (WGS) entry which is preliminary data.</text>
</comment>
<organism evidence="2 3">
    <name type="scientific">Kroppenstedtia guangzhouensis</name>
    <dbReference type="NCBI Taxonomy" id="1274356"/>
    <lineage>
        <taxon>Bacteria</taxon>
        <taxon>Bacillati</taxon>
        <taxon>Bacillota</taxon>
        <taxon>Bacilli</taxon>
        <taxon>Bacillales</taxon>
        <taxon>Thermoactinomycetaceae</taxon>
        <taxon>Kroppenstedtia</taxon>
    </lineage>
</organism>
<accession>A0ABQ1GI25</accession>